<dbReference type="Proteomes" id="UP000799640">
    <property type="component" value="Unassembled WGS sequence"/>
</dbReference>
<dbReference type="EMBL" id="ML996689">
    <property type="protein sequence ID" value="KAF2403401.1"/>
    <property type="molecule type" value="Genomic_DNA"/>
</dbReference>
<keyword evidence="2" id="KW-1185">Reference proteome</keyword>
<protein>
    <submittedName>
        <fullName evidence="1">Uncharacterized protein</fullName>
    </submittedName>
</protein>
<evidence type="ECO:0000313" key="1">
    <source>
        <dbReference type="EMBL" id="KAF2403401.1"/>
    </source>
</evidence>
<reference evidence="1" key="1">
    <citation type="journal article" date="2020" name="Stud. Mycol.">
        <title>101 Dothideomycetes genomes: a test case for predicting lifestyles and emergence of pathogens.</title>
        <authorList>
            <person name="Haridas S."/>
            <person name="Albert R."/>
            <person name="Binder M."/>
            <person name="Bloem J."/>
            <person name="Labutti K."/>
            <person name="Salamov A."/>
            <person name="Andreopoulos B."/>
            <person name="Baker S."/>
            <person name="Barry K."/>
            <person name="Bills G."/>
            <person name="Bluhm B."/>
            <person name="Cannon C."/>
            <person name="Castanera R."/>
            <person name="Culley D."/>
            <person name="Daum C."/>
            <person name="Ezra D."/>
            <person name="Gonzalez J."/>
            <person name="Henrissat B."/>
            <person name="Kuo A."/>
            <person name="Liang C."/>
            <person name="Lipzen A."/>
            <person name="Lutzoni F."/>
            <person name="Magnuson J."/>
            <person name="Mondo S."/>
            <person name="Nolan M."/>
            <person name="Ohm R."/>
            <person name="Pangilinan J."/>
            <person name="Park H.-J."/>
            <person name="Ramirez L."/>
            <person name="Alfaro M."/>
            <person name="Sun H."/>
            <person name="Tritt A."/>
            <person name="Yoshinaga Y."/>
            <person name="Zwiers L.-H."/>
            <person name="Turgeon B."/>
            <person name="Goodwin S."/>
            <person name="Spatafora J."/>
            <person name="Crous P."/>
            <person name="Grigoriev I."/>
        </authorList>
    </citation>
    <scope>NUCLEOTIDE SEQUENCE</scope>
    <source>
        <strain evidence="1">CBS 262.69</strain>
    </source>
</reference>
<gene>
    <name evidence="1" type="ORF">EJ06DRAFT_527018</name>
</gene>
<dbReference type="AlphaFoldDB" id="A0A6G1I5E2"/>
<accession>A0A6G1I5E2</accession>
<organism evidence="1 2">
    <name type="scientific">Trichodelitschia bisporula</name>
    <dbReference type="NCBI Taxonomy" id="703511"/>
    <lineage>
        <taxon>Eukaryota</taxon>
        <taxon>Fungi</taxon>
        <taxon>Dikarya</taxon>
        <taxon>Ascomycota</taxon>
        <taxon>Pezizomycotina</taxon>
        <taxon>Dothideomycetes</taxon>
        <taxon>Dothideomycetes incertae sedis</taxon>
        <taxon>Phaeotrichales</taxon>
        <taxon>Phaeotrichaceae</taxon>
        <taxon>Trichodelitschia</taxon>
    </lineage>
</organism>
<evidence type="ECO:0000313" key="2">
    <source>
        <dbReference type="Proteomes" id="UP000799640"/>
    </source>
</evidence>
<sequence>MVIHSPTILKRGGSDPEPGNCLRLQRLSRAGVPQPDRRVPRCRRQLLAVRREGHGADPFRMALERMQQGIPVVPNLR</sequence>
<name>A0A6G1I5E2_9PEZI</name>
<proteinExistence type="predicted"/>